<keyword evidence="2" id="KW-0472">Membrane</keyword>
<organism evidence="3 4">
    <name type="scientific">Komagataella phaffii (strain GS115 / ATCC 20864)</name>
    <name type="common">Yeast</name>
    <name type="synonym">Pichia pastoris</name>
    <dbReference type="NCBI Taxonomy" id="644223"/>
    <lineage>
        <taxon>Eukaryota</taxon>
        <taxon>Fungi</taxon>
        <taxon>Dikarya</taxon>
        <taxon>Ascomycota</taxon>
        <taxon>Saccharomycotina</taxon>
        <taxon>Pichiomycetes</taxon>
        <taxon>Pichiales</taxon>
        <taxon>Pichiaceae</taxon>
        <taxon>Komagataella</taxon>
    </lineage>
</organism>
<dbReference type="GeneID" id="8200646"/>
<accession>C4R8U0</accession>
<name>C4R8U0_KOMPG</name>
<keyword evidence="4" id="KW-1185">Reference proteome</keyword>
<dbReference type="EMBL" id="FN392322">
    <property type="protein sequence ID" value="CAY72015.1"/>
    <property type="molecule type" value="Genomic_DNA"/>
</dbReference>
<dbReference type="Proteomes" id="UP000000314">
    <property type="component" value="Chromosome 4"/>
</dbReference>
<sequence length="233" mass="25496">MVMKILMKVVPNSRPGTSGSAQRKKSSKNEPQASHTVTDARPPIASTVGSTTESTISSFPSRHWLKPLPANSNIPQQSNFIGLTAESPLVSDANSRVASEVSHNSVNIKTPLNYESILVPAPDVSGSQEDNDSSIVNENPGYGRVRKRWGLWRSRSPHSVDEEADSLVDCSGPNWFVQFCSEHKKLLSSLSVGAFLLTSFVLYYTGNYGLLMYVLRALFCYLTANAITNLCRT</sequence>
<dbReference type="RefSeq" id="XP_002494194.1">
    <property type="nucleotide sequence ID" value="XM_002494149.1"/>
</dbReference>
<evidence type="ECO:0000256" key="2">
    <source>
        <dbReference type="SAM" id="Phobius"/>
    </source>
</evidence>
<feature type="compositionally biased region" description="Polar residues" evidence="1">
    <location>
        <begin position="47"/>
        <end position="56"/>
    </location>
</feature>
<reference evidence="3 4" key="1">
    <citation type="journal article" date="2009" name="Nat. Biotechnol.">
        <title>Genome sequence of the recombinant protein production host Pichia pastoris.</title>
        <authorList>
            <person name="De Schutter K."/>
            <person name="Lin Y.C."/>
            <person name="Tiels P."/>
            <person name="Van Hecke A."/>
            <person name="Glinka S."/>
            <person name="Weber-Lehmann J."/>
            <person name="Rouze P."/>
            <person name="Van de Peer Y."/>
            <person name="Callewaert N."/>
        </authorList>
    </citation>
    <scope>NUCLEOTIDE SEQUENCE [LARGE SCALE GENOMIC DNA]</scope>
    <source>
        <strain evidence="4">GS115 / ATCC 20864</strain>
    </source>
</reference>
<feature type="region of interest" description="Disordered" evidence="1">
    <location>
        <begin position="9"/>
        <end position="56"/>
    </location>
</feature>
<proteinExistence type="predicted"/>
<evidence type="ECO:0000313" key="4">
    <source>
        <dbReference type="Proteomes" id="UP000000314"/>
    </source>
</evidence>
<dbReference type="InParanoid" id="C4R8U0"/>
<protein>
    <submittedName>
        <fullName evidence="3">Uncharacterized protein</fullName>
    </submittedName>
</protein>
<dbReference type="OrthoDB" id="10306586at2759"/>
<keyword evidence="2" id="KW-0812">Transmembrane</keyword>
<keyword evidence="2" id="KW-1133">Transmembrane helix</keyword>
<dbReference type="AlphaFoldDB" id="C4R8U0"/>
<dbReference type="KEGG" id="ppa:PAS_chr4_0753"/>
<evidence type="ECO:0000313" key="3">
    <source>
        <dbReference type="EMBL" id="CAY72015.1"/>
    </source>
</evidence>
<feature type="transmembrane region" description="Helical" evidence="2">
    <location>
        <begin position="186"/>
        <end position="204"/>
    </location>
</feature>
<dbReference type="HOGENOM" id="CLU_1190281_0_0_1"/>
<evidence type="ECO:0000256" key="1">
    <source>
        <dbReference type="SAM" id="MobiDB-lite"/>
    </source>
</evidence>
<gene>
    <name evidence="3" type="ordered locus">PAS_chr4_0753</name>
</gene>